<feature type="binding site" evidence="17">
    <location>
        <position position="192"/>
    </location>
    <ligand>
        <name>thiamine diphosphate</name>
        <dbReference type="ChEBI" id="CHEBI:58937"/>
    </ligand>
</feature>
<evidence type="ECO:0000313" key="22">
    <source>
        <dbReference type="Proteomes" id="UP000238392"/>
    </source>
</evidence>
<dbReference type="Pfam" id="PF00456">
    <property type="entry name" value="Transketolase_N"/>
    <property type="match status" value="1"/>
</dbReference>
<feature type="binding site" evidence="18">
    <location>
        <position position="192"/>
    </location>
    <ligand>
        <name>Mg(2+)</name>
        <dbReference type="ChEBI" id="CHEBI:18420"/>
    </ligand>
</feature>
<evidence type="ECO:0000256" key="6">
    <source>
        <dbReference type="ARBA" id="ARBA00011738"/>
    </source>
</evidence>
<keyword evidence="11 18" id="KW-0460">Magnesium</keyword>
<protein>
    <recommendedName>
        <fullName evidence="7 14">Transketolase</fullName>
        <ecNumber evidence="7 14">2.2.1.1</ecNumber>
    </recommendedName>
</protein>
<dbReference type="Pfam" id="PF02779">
    <property type="entry name" value="Transket_pyr"/>
    <property type="match status" value="1"/>
</dbReference>
<keyword evidence="8" id="KW-0808">Transferase</keyword>
<dbReference type="InterPro" id="IPR020826">
    <property type="entry name" value="Transketolase_BS"/>
</dbReference>
<dbReference type="Pfam" id="PF22613">
    <property type="entry name" value="Transketolase_C_1"/>
    <property type="match status" value="1"/>
</dbReference>
<evidence type="ECO:0000256" key="14">
    <source>
        <dbReference type="NCBIfam" id="TIGR00232"/>
    </source>
</evidence>
<dbReference type="GO" id="GO:0004802">
    <property type="term" value="F:transketolase activity"/>
    <property type="evidence" value="ECO:0007669"/>
    <property type="project" value="UniProtKB-UniRule"/>
</dbReference>
<feature type="binding site" evidence="16">
    <location>
        <position position="387"/>
    </location>
    <ligand>
        <name>substrate</name>
    </ligand>
</feature>
<evidence type="ECO:0000256" key="4">
    <source>
        <dbReference type="ARBA" id="ARBA00005215"/>
    </source>
</evidence>
<evidence type="ECO:0000256" key="11">
    <source>
        <dbReference type="ARBA" id="ARBA00022842"/>
    </source>
</evidence>
<dbReference type="GO" id="GO:0046872">
    <property type="term" value="F:metal ion binding"/>
    <property type="evidence" value="ECO:0007669"/>
    <property type="project" value="UniProtKB-KW"/>
</dbReference>
<dbReference type="InterPro" id="IPR055152">
    <property type="entry name" value="Transketolase-like_C_2"/>
</dbReference>
<feature type="binding site" evidence="17">
    <location>
        <begin position="124"/>
        <end position="126"/>
    </location>
    <ligand>
        <name>thiamine diphosphate</name>
        <dbReference type="ChEBI" id="CHEBI:58937"/>
    </ligand>
</feature>
<keyword evidence="10" id="KW-0106">Calcium</keyword>
<dbReference type="PANTHER" id="PTHR43522:SF2">
    <property type="entry name" value="TRANSKETOLASE 1-RELATED"/>
    <property type="match status" value="1"/>
</dbReference>
<comment type="cofactor">
    <cofactor evidence="18">
        <name>Mg(2+)</name>
        <dbReference type="ChEBI" id="CHEBI:18420"/>
    </cofactor>
    <text evidence="18">Binds 1 Mg(2+) ion per subunit. Can also utilize other divalent metal cations, such as Ca(2+), Mn(2+) and Co(2+).</text>
</comment>
<dbReference type="FunFam" id="3.40.50.970:FF:000003">
    <property type="entry name" value="Transketolase"/>
    <property type="match status" value="1"/>
</dbReference>
<dbReference type="CDD" id="cd07033">
    <property type="entry name" value="TPP_PYR_DXS_TK_like"/>
    <property type="match status" value="1"/>
</dbReference>
<evidence type="ECO:0000256" key="5">
    <source>
        <dbReference type="ARBA" id="ARBA00007131"/>
    </source>
</evidence>
<feature type="binding site" evidence="16">
    <location>
        <position position="35"/>
    </location>
    <ligand>
        <name>substrate</name>
    </ligand>
</feature>
<dbReference type="PROSITE" id="PS00802">
    <property type="entry name" value="TRANSKETOLASE_2"/>
    <property type="match status" value="1"/>
</dbReference>
<keyword evidence="9 18" id="KW-0479">Metal-binding</keyword>
<keyword evidence="12 17" id="KW-0786">Thiamine pyrophosphate</keyword>
<feature type="site" description="Important for catalytic activity" evidence="19">
    <location>
        <position position="265"/>
    </location>
</feature>
<feature type="binding site" evidence="16">
    <location>
        <position position="523"/>
    </location>
    <ligand>
        <name>substrate</name>
    </ligand>
</feature>
<dbReference type="Gene3D" id="3.40.50.970">
    <property type="match status" value="2"/>
</dbReference>
<comment type="pathway">
    <text evidence="3">Carbohydrate degradation; pentose phosphate pathway.</text>
</comment>
<dbReference type="FunFam" id="3.40.50.920:FF:000003">
    <property type="entry name" value="Transketolase"/>
    <property type="match status" value="1"/>
</dbReference>
<dbReference type="Gene3D" id="3.40.50.920">
    <property type="match status" value="1"/>
</dbReference>
<evidence type="ECO:0000313" key="21">
    <source>
        <dbReference type="EMBL" id="PRY94139.1"/>
    </source>
</evidence>
<dbReference type="InterPro" id="IPR009014">
    <property type="entry name" value="Transketo_C/PFOR_II"/>
</dbReference>
<comment type="cofactor">
    <cofactor evidence="17">
        <name>thiamine diphosphate</name>
        <dbReference type="ChEBI" id="CHEBI:58937"/>
    </cofactor>
    <text evidence="17">Binds 1 thiamine pyrophosphate per subunit. During the reaction, the substrate forms a covalent intermediate with the cofactor.</text>
</comment>
<evidence type="ECO:0000256" key="10">
    <source>
        <dbReference type="ARBA" id="ARBA00022837"/>
    </source>
</evidence>
<feature type="binding site" evidence="18">
    <location>
        <position position="162"/>
    </location>
    <ligand>
        <name>Mg(2+)</name>
        <dbReference type="ChEBI" id="CHEBI:18420"/>
    </ligand>
</feature>
<evidence type="ECO:0000256" key="13">
    <source>
        <dbReference type="ARBA" id="ARBA00049473"/>
    </source>
</evidence>
<dbReference type="EC" id="2.2.1.1" evidence="7 14"/>
<dbReference type="GO" id="GO:0009052">
    <property type="term" value="P:pentose-phosphate shunt, non-oxidative branch"/>
    <property type="evidence" value="ECO:0007669"/>
    <property type="project" value="UniProtKB-ARBA"/>
</dbReference>
<feature type="binding site" evidence="16">
    <location>
        <position position="472"/>
    </location>
    <ligand>
        <name>substrate</name>
    </ligand>
</feature>
<evidence type="ECO:0000256" key="7">
    <source>
        <dbReference type="ARBA" id="ARBA00013152"/>
    </source>
</evidence>
<reference evidence="21 22" key="1">
    <citation type="submission" date="2018-03" db="EMBL/GenBank/DDBJ databases">
        <title>Genomic Encyclopedia of Archaeal and Bacterial Type Strains, Phase II (KMG-II): from individual species to whole genera.</title>
        <authorList>
            <person name="Goeker M."/>
        </authorList>
    </citation>
    <scope>NUCLEOTIDE SEQUENCE [LARGE SCALE GENOMIC DNA]</scope>
    <source>
        <strain evidence="21 22">DSM 100212</strain>
    </source>
</reference>
<accession>A0A2T0X5C6</accession>
<evidence type="ECO:0000256" key="1">
    <source>
        <dbReference type="ARBA" id="ARBA00001913"/>
    </source>
</evidence>
<feature type="binding site" evidence="16">
    <location>
        <position position="464"/>
    </location>
    <ligand>
        <name>substrate</name>
    </ligand>
</feature>
<evidence type="ECO:0000256" key="12">
    <source>
        <dbReference type="ARBA" id="ARBA00023052"/>
    </source>
</evidence>
<feature type="binding site" evidence="17">
    <location>
        <position position="163"/>
    </location>
    <ligand>
        <name>thiamine diphosphate</name>
        <dbReference type="ChEBI" id="CHEBI:58937"/>
    </ligand>
</feature>
<dbReference type="NCBIfam" id="TIGR00232">
    <property type="entry name" value="tktlase_bact"/>
    <property type="match status" value="1"/>
</dbReference>
<comment type="cofactor">
    <cofactor evidence="1">
        <name>Ca(2+)</name>
        <dbReference type="ChEBI" id="CHEBI:29108"/>
    </cofactor>
</comment>
<dbReference type="InterPro" id="IPR005478">
    <property type="entry name" value="Transketolase_bac-like"/>
</dbReference>
<organism evidence="21 22">
    <name type="scientific">Donghicola tyrosinivorans</name>
    <dbReference type="NCBI Taxonomy" id="1652492"/>
    <lineage>
        <taxon>Bacteria</taxon>
        <taxon>Pseudomonadati</taxon>
        <taxon>Pseudomonadota</taxon>
        <taxon>Alphaproteobacteria</taxon>
        <taxon>Rhodobacterales</taxon>
        <taxon>Roseobacteraceae</taxon>
        <taxon>Donghicola</taxon>
    </lineage>
</organism>
<evidence type="ECO:0000256" key="18">
    <source>
        <dbReference type="PIRSR" id="PIRSR605478-4"/>
    </source>
</evidence>
<dbReference type="OrthoDB" id="8732661at2"/>
<dbReference type="RefSeq" id="WP_106262406.1">
    <property type="nucleotide sequence ID" value="NZ_PVTQ01000001.1"/>
</dbReference>
<dbReference type="CDD" id="cd02012">
    <property type="entry name" value="TPP_TK"/>
    <property type="match status" value="1"/>
</dbReference>
<dbReference type="InterPro" id="IPR005475">
    <property type="entry name" value="Transketolase-like_Pyr-bd"/>
</dbReference>
<comment type="caution">
    <text evidence="21">The sequence shown here is derived from an EMBL/GenBank/DDBJ whole genome shotgun (WGS) entry which is preliminary data.</text>
</comment>
<feature type="active site" description="Proton donor" evidence="15">
    <location>
        <position position="414"/>
    </location>
</feature>
<gene>
    <name evidence="21" type="ORF">CLV74_101274</name>
</gene>
<feature type="binding site" evidence="16">
    <location>
        <position position="360"/>
    </location>
    <ligand>
        <name>substrate</name>
    </ligand>
</feature>
<dbReference type="FunFam" id="3.40.50.970:FF:000004">
    <property type="entry name" value="Transketolase"/>
    <property type="match status" value="1"/>
</dbReference>
<dbReference type="InterPro" id="IPR033247">
    <property type="entry name" value="Transketolase_fam"/>
</dbReference>
<feature type="binding site" evidence="16">
    <location>
        <position position="476"/>
    </location>
    <ligand>
        <name>substrate</name>
    </ligand>
</feature>
<evidence type="ECO:0000256" key="19">
    <source>
        <dbReference type="PIRSR" id="PIRSR605478-5"/>
    </source>
</evidence>
<feature type="binding site" evidence="18">
    <location>
        <position position="194"/>
    </location>
    <ligand>
        <name>Mg(2+)</name>
        <dbReference type="ChEBI" id="CHEBI:18420"/>
    </ligand>
</feature>
<evidence type="ECO:0000256" key="3">
    <source>
        <dbReference type="ARBA" id="ARBA00004959"/>
    </source>
</evidence>
<comment type="catalytic activity">
    <reaction evidence="13">
        <text>D-sedoheptulose 7-phosphate + D-glyceraldehyde 3-phosphate = aldehydo-D-ribose 5-phosphate + D-xylulose 5-phosphate</text>
        <dbReference type="Rhea" id="RHEA:10508"/>
        <dbReference type="ChEBI" id="CHEBI:57483"/>
        <dbReference type="ChEBI" id="CHEBI:57737"/>
        <dbReference type="ChEBI" id="CHEBI:58273"/>
        <dbReference type="ChEBI" id="CHEBI:59776"/>
        <dbReference type="EC" id="2.2.1.1"/>
    </reaction>
</comment>
<comment type="cofactor">
    <cofactor evidence="2">
        <name>Co(2+)</name>
        <dbReference type="ChEBI" id="CHEBI:48828"/>
    </cofactor>
</comment>
<feature type="binding site" evidence="17">
    <location>
        <position position="265"/>
    </location>
    <ligand>
        <name>thiamine diphosphate</name>
        <dbReference type="ChEBI" id="CHEBI:58937"/>
    </ligand>
</feature>
<name>A0A2T0X5C6_9RHOB</name>
<evidence type="ECO:0000256" key="15">
    <source>
        <dbReference type="PIRSR" id="PIRSR605478-1"/>
    </source>
</evidence>
<dbReference type="AlphaFoldDB" id="A0A2T0X5C6"/>
<comment type="subunit">
    <text evidence="6">Homodimer.</text>
</comment>
<comment type="pathway">
    <text evidence="4">Carbohydrate biosynthesis; Calvin cycle.</text>
</comment>
<feature type="binding site" evidence="17">
    <location>
        <position position="75"/>
    </location>
    <ligand>
        <name>thiamine diphosphate</name>
        <dbReference type="ChEBI" id="CHEBI:58937"/>
    </ligand>
</feature>
<proteinExistence type="inferred from homology"/>
<dbReference type="SMART" id="SM00861">
    <property type="entry name" value="Transket_pyr"/>
    <property type="match status" value="1"/>
</dbReference>
<evidence type="ECO:0000259" key="20">
    <source>
        <dbReference type="SMART" id="SM00861"/>
    </source>
</evidence>
<evidence type="ECO:0000256" key="17">
    <source>
        <dbReference type="PIRSR" id="PIRSR605478-3"/>
    </source>
</evidence>
<dbReference type="SUPFAM" id="SSF52922">
    <property type="entry name" value="TK C-terminal domain-like"/>
    <property type="match status" value="1"/>
</dbReference>
<feature type="binding site" evidence="17">
    <location>
        <position position="440"/>
    </location>
    <ligand>
        <name>thiamine diphosphate</name>
        <dbReference type="ChEBI" id="CHEBI:58937"/>
    </ligand>
</feature>
<evidence type="ECO:0000256" key="8">
    <source>
        <dbReference type="ARBA" id="ARBA00022679"/>
    </source>
</evidence>
<dbReference type="InterPro" id="IPR005474">
    <property type="entry name" value="Transketolase_N"/>
</dbReference>
<keyword evidence="22" id="KW-1185">Reference proteome</keyword>
<dbReference type="EMBL" id="PVTQ01000001">
    <property type="protein sequence ID" value="PRY94139.1"/>
    <property type="molecule type" value="Genomic_DNA"/>
</dbReference>
<feature type="site" description="Important for catalytic activity" evidence="19">
    <location>
        <position position="35"/>
    </location>
</feature>
<sequence>MDIEALRTANPEHWMKATAIRTLTLDAVAAANSGHSGMPMGMADVATVLFEKHLKFDAKNPDWFDRDRFILSAGHGSMLMYSLLYLTGYEDMTLEQVKNFRQWGAITAGHPEYGHAKGIETTTGPLGQGISNAVGFAMAEASLRGRYGKKIVDHYTYVIAGDGCLMEGVSQEAIALAGRQELGKLIVLWDNNNITIDGTVDLTDRTNQVARFKASGWHVIEIDGHDPAQIDDAISKAKVTKKPSMIACKTHIALGHAAQDTSKGHGALTNADQLAAAKALYGWNFGPFEIPADVKAQWEAIGTRGQAERAAWEARFAEASASRQAEFTRMMTGEAPKKLSATIKALKKQISEDAPKVATRKASEMALEVINPIAPETIGGSADLTGSNNTKTGDLGVFSPEDRKGRYVYYGIREHGMAAAMNGMALHGGVRPYGGTFLCFADYARGSMRLSALMGVPVTYVMTHDSIGLGEDGPTHQPVEHLAYCRATPNTYLIRPADAVETAEAWEIALSSKSTPTVMALSRQNLPTVRTEHKLKNLTAQGGYVLAEAEGKRQAIIMATGSEVEIAMEAKKLLEAEGIGTRVVSMPCMELFDAQDEAYRKRVLPAGPVRVAVEAAVRQPWDKYLLGERGRENKAAFVGMEGFGASAPAETLYEKFGITAANVAQKVKDLL</sequence>
<feature type="domain" description="Transketolase-like pyrimidine-binding" evidence="20">
    <location>
        <begin position="357"/>
        <end position="528"/>
    </location>
</feature>
<evidence type="ECO:0000256" key="16">
    <source>
        <dbReference type="PIRSR" id="PIRSR605478-2"/>
    </source>
</evidence>
<dbReference type="GO" id="GO:0005829">
    <property type="term" value="C:cytosol"/>
    <property type="evidence" value="ECO:0007669"/>
    <property type="project" value="TreeGrafter"/>
</dbReference>
<comment type="similarity">
    <text evidence="5">Belongs to the transketolase family.</text>
</comment>
<dbReference type="InterPro" id="IPR029061">
    <property type="entry name" value="THDP-binding"/>
</dbReference>
<dbReference type="PANTHER" id="PTHR43522">
    <property type="entry name" value="TRANSKETOLASE"/>
    <property type="match status" value="1"/>
</dbReference>
<evidence type="ECO:0000256" key="2">
    <source>
        <dbReference type="ARBA" id="ARBA00001941"/>
    </source>
</evidence>
<dbReference type="SUPFAM" id="SSF52518">
    <property type="entry name" value="Thiamin diphosphate-binding fold (THDP-binding)"/>
    <property type="match status" value="2"/>
</dbReference>
<dbReference type="Proteomes" id="UP000238392">
    <property type="component" value="Unassembled WGS sequence"/>
</dbReference>
<evidence type="ECO:0000256" key="9">
    <source>
        <dbReference type="ARBA" id="ARBA00022723"/>
    </source>
</evidence>
<feature type="binding site" evidence="16">
    <location>
        <position position="265"/>
    </location>
    <ligand>
        <name>substrate</name>
    </ligand>
</feature>